<accession>A0LIP1</accession>
<gene>
    <name evidence="7" type="ordered locus">Sfum_1606</name>
</gene>
<evidence type="ECO:0000256" key="6">
    <source>
        <dbReference type="SAM" id="Phobius"/>
    </source>
</evidence>
<evidence type="ECO:0000256" key="5">
    <source>
        <dbReference type="ARBA" id="ARBA00023136"/>
    </source>
</evidence>
<dbReference type="OrthoDB" id="5519818at2"/>
<feature type="transmembrane region" description="Helical" evidence="6">
    <location>
        <begin position="17"/>
        <end position="33"/>
    </location>
</feature>
<dbReference type="HOGENOM" id="CLU_1905722_0_0_7"/>
<dbReference type="Pfam" id="PF03899">
    <property type="entry name" value="ATP-synt_I"/>
    <property type="match status" value="1"/>
</dbReference>
<protein>
    <recommendedName>
        <fullName evidence="9">ATP synthase subunit I</fullName>
    </recommendedName>
</protein>
<reference evidence="7 8" key="1">
    <citation type="submission" date="2006-10" db="EMBL/GenBank/DDBJ databases">
        <title>Complete sequence of Syntrophobacter fumaroxidans MPOB.</title>
        <authorList>
            <consortium name="US DOE Joint Genome Institute"/>
            <person name="Copeland A."/>
            <person name="Lucas S."/>
            <person name="Lapidus A."/>
            <person name="Barry K."/>
            <person name="Detter J.C."/>
            <person name="Glavina del Rio T."/>
            <person name="Hammon N."/>
            <person name="Israni S."/>
            <person name="Pitluck S."/>
            <person name="Goltsman E.G."/>
            <person name="Martinez M."/>
            <person name="Schmutz J."/>
            <person name="Larimer F."/>
            <person name="Land M."/>
            <person name="Hauser L."/>
            <person name="Kyrpides N."/>
            <person name="Kim E."/>
            <person name="Boone D.R."/>
            <person name="Brockman F."/>
            <person name="Culley D."/>
            <person name="Ferry J."/>
            <person name="Gunsalus R."/>
            <person name="McInerney M.J."/>
            <person name="Morrison M."/>
            <person name="Plugge C."/>
            <person name="Rohlin L."/>
            <person name="Scholten J."/>
            <person name="Sieber J."/>
            <person name="Stams A.J.M."/>
            <person name="Worm P."/>
            <person name="Henstra A.M."/>
            <person name="Richardson P."/>
        </authorList>
    </citation>
    <scope>NUCLEOTIDE SEQUENCE [LARGE SCALE GENOMIC DNA]</scope>
    <source>
        <strain evidence="8">DSM 10017 / MPOB</strain>
    </source>
</reference>
<feature type="transmembrane region" description="Helical" evidence="6">
    <location>
        <begin position="39"/>
        <end position="59"/>
    </location>
</feature>
<keyword evidence="4 6" id="KW-1133">Transmembrane helix</keyword>
<dbReference type="EMBL" id="CP000478">
    <property type="protein sequence ID" value="ABK17293.1"/>
    <property type="molecule type" value="Genomic_DNA"/>
</dbReference>
<keyword evidence="2" id="KW-1003">Cell membrane</keyword>
<name>A0LIP1_SYNFM</name>
<evidence type="ECO:0000256" key="1">
    <source>
        <dbReference type="ARBA" id="ARBA00004651"/>
    </source>
</evidence>
<proteinExistence type="predicted"/>
<evidence type="ECO:0008006" key="9">
    <source>
        <dbReference type="Google" id="ProtNLM"/>
    </source>
</evidence>
<keyword evidence="5 6" id="KW-0472">Membrane</keyword>
<evidence type="ECO:0000256" key="3">
    <source>
        <dbReference type="ARBA" id="ARBA00022692"/>
    </source>
</evidence>
<dbReference type="Proteomes" id="UP000001784">
    <property type="component" value="Chromosome"/>
</dbReference>
<organism evidence="7 8">
    <name type="scientific">Syntrophobacter fumaroxidans (strain DSM 10017 / MPOB)</name>
    <dbReference type="NCBI Taxonomy" id="335543"/>
    <lineage>
        <taxon>Bacteria</taxon>
        <taxon>Pseudomonadati</taxon>
        <taxon>Thermodesulfobacteriota</taxon>
        <taxon>Syntrophobacteria</taxon>
        <taxon>Syntrophobacterales</taxon>
        <taxon>Syntrophobacteraceae</taxon>
        <taxon>Syntrophobacter</taxon>
    </lineage>
</organism>
<comment type="subcellular location">
    <subcellularLocation>
        <location evidence="1">Cell membrane</location>
        <topology evidence="1">Multi-pass membrane protein</topology>
    </subcellularLocation>
</comment>
<dbReference type="KEGG" id="sfu:Sfum_1606"/>
<keyword evidence="3 6" id="KW-0812">Transmembrane</keyword>
<dbReference type="GO" id="GO:0005886">
    <property type="term" value="C:plasma membrane"/>
    <property type="evidence" value="ECO:0007669"/>
    <property type="project" value="UniProtKB-SubCell"/>
</dbReference>
<evidence type="ECO:0000313" key="8">
    <source>
        <dbReference type="Proteomes" id="UP000001784"/>
    </source>
</evidence>
<keyword evidence="8" id="KW-1185">Reference proteome</keyword>
<evidence type="ECO:0000256" key="4">
    <source>
        <dbReference type="ARBA" id="ARBA00022989"/>
    </source>
</evidence>
<dbReference type="AlphaFoldDB" id="A0LIP1"/>
<dbReference type="STRING" id="335543.Sfum_1606"/>
<evidence type="ECO:0000256" key="2">
    <source>
        <dbReference type="ARBA" id="ARBA00022475"/>
    </source>
</evidence>
<dbReference type="InParanoid" id="A0LIP1"/>
<evidence type="ECO:0000313" key="7">
    <source>
        <dbReference type="EMBL" id="ABK17293.1"/>
    </source>
</evidence>
<dbReference type="InterPro" id="IPR005598">
    <property type="entry name" value="ATP_synth_I"/>
</dbReference>
<feature type="transmembrane region" description="Helical" evidence="6">
    <location>
        <begin position="79"/>
        <end position="98"/>
    </location>
</feature>
<feature type="transmembrane region" description="Helical" evidence="6">
    <location>
        <begin position="104"/>
        <end position="128"/>
    </location>
</feature>
<sequence length="133" mass="14504">MGDTLAGERLVRRIERVGAILLAAATLGAWVLYDARMALGVFLGGVIVILSFQVLKWQLRRAFLVPGRIPGKAGLFASYYLRFLATLFLVFVVMYYGWANPIAFVVGLSVVVLSIFLVGGLELLVLLAKKGES</sequence>